<dbReference type="PANTHER" id="PTHR23359">
    <property type="entry name" value="NUCLEOTIDE KINASE"/>
    <property type="match status" value="1"/>
</dbReference>
<feature type="region of interest" description="LID" evidence="5">
    <location>
        <begin position="124"/>
        <end position="161"/>
    </location>
</feature>
<evidence type="ECO:0000256" key="4">
    <source>
        <dbReference type="ARBA" id="ARBA00022777"/>
    </source>
</evidence>
<feature type="binding site" evidence="5">
    <location>
        <begin position="13"/>
        <end position="18"/>
    </location>
    <ligand>
        <name>ATP</name>
        <dbReference type="ChEBI" id="CHEBI:30616"/>
    </ligand>
</feature>
<feature type="binding site" evidence="5">
    <location>
        <position position="169"/>
    </location>
    <ligand>
        <name>AMP</name>
        <dbReference type="ChEBI" id="CHEBI:456215"/>
    </ligand>
</feature>
<sequence>MTNHAYIILGPPGSGKGTQAQEISKLLNLSHISTGDIFRSIVGQDSPFGQEVAQILKSGQLVSDDITNQLVANRLAEPDAVNGFVLDGYPRNINQAKYLNTLRPELTAIYFKLSDEAVVQRLSGRRTCPTCNRIYHIKYSPPKVEGVCDDDGSHLIQRTDDTEGIIRTRLQTYHQQTELILEFYQHLGKLIELDGTPPIPEVTAKLRVTLGI</sequence>
<feature type="region of interest" description="NMP" evidence="5">
    <location>
        <begin position="33"/>
        <end position="62"/>
    </location>
</feature>
<keyword evidence="4 5" id="KW-0418">Kinase</keyword>
<comment type="subunit">
    <text evidence="5 7">Monomer.</text>
</comment>
<dbReference type="SUPFAM" id="SSF52540">
    <property type="entry name" value="P-loop containing nucleoside triphosphate hydrolases"/>
    <property type="match status" value="1"/>
</dbReference>
<dbReference type="GO" id="GO:0004017">
    <property type="term" value="F:AMP kinase activity"/>
    <property type="evidence" value="ECO:0007669"/>
    <property type="project" value="UniProtKB-UniRule"/>
</dbReference>
<dbReference type="Pfam" id="PF05191">
    <property type="entry name" value="ADK_lid"/>
    <property type="match status" value="1"/>
</dbReference>
<feature type="binding site" evidence="5">
    <location>
        <position position="95"/>
    </location>
    <ligand>
        <name>AMP</name>
        <dbReference type="ChEBI" id="CHEBI:456215"/>
    </ligand>
</feature>
<dbReference type="EMBL" id="MHTC01000043">
    <property type="protein sequence ID" value="OHA54678.1"/>
    <property type="molecule type" value="Genomic_DNA"/>
</dbReference>
<dbReference type="GO" id="GO:0008270">
    <property type="term" value="F:zinc ion binding"/>
    <property type="evidence" value="ECO:0007669"/>
    <property type="project" value="UniProtKB-UniRule"/>
</dbReference>
<evidence type="ECO:0000256" key="7">
    <source>
        <dbReference type="RuleBase" id="RU003331"/>
    </source>
</evidence>
<feature type="domain" description="Adenylate kinase active site lid" evidence="8">
    <location>
        <begin position="125"/>
        <end position="160"/>
    </location>
</feature>
<feature type="binding site" evidence="5">
    <location>
        <position position="128"/>
    </location>
    <ligand>
        <name>Zn(2+)</name>
        <dbReference type="ChEBI" id="CHEBI:29105"/>
        <note>structural</note>
    </ligand>
</feature>
<keyword evidence="3 5" id="KW-0547">Nucleotide-binding</keyword>
<keyword evidence="2 5" id="KW-0545">Nucleotide biosynthesis</keyword>
<comment type="subcellular location">
    <subcellularLocation>
        <location evidence="5 7">Cytoplasm</location>
    </subcellularLocation>
</comment>
<accession>A0A1G2Q276</accession>
<comment type="pathway">
    <text evidence="5">Purine metabolism; AMP biosynthesis via salvage pathway; AMP from ADP: step 1/1.</text>
</comment>
<evidence type="ECO:0000256" key="1">
    <source>
        <dbReference type="ARBA" id="ARBA00022679"/>
    </source>
</evidence>
<dbReference type="Gene3D" id="3.40.50.300">
    <property type="entry name" value="P-loop containing nucleotide triphosphate hydrolases"/>
    <property type="match status" value="1"/>
</dbReference>
<comment type="similarity">
    <text evidence="5 6">Belongs to the adenylate kinase family.</text>
</comment>
<dbReference type="PROSITE" id="PS00113">
    <property type="entry name" value="ADENYLATE_KINASE"/>
    <property type="match status" value="1"/>
</dbReference>
<dbReference type="GO" id="GO:0005737">
    <property type="term" value="C:cytoplasm"/>
    <property type="evidence" value="ECO:0007669"/>
    <property type="project" value="UniProtKB-SubCell"/>
</dbReference>
<keyword evidence="5" id="KW-0862">Zinc</keyword>
<reference evidence="9 10" key="1">
    <citation type="journal article" date="2016" name="Nat. Commun.">
        <title>Thousands of microbial genomes shed light on interconnected biogeochemical processes in an aquifer system.</title>
        <authorList>
            <person name="Anantharaman K."/>
            <person name="Brown C.T."/>
            <person name="Hug L.A."/>
            <person name="Sharon I."/>
            <person name="Castelle C.J."/>
            <person name="Probst A.J."/>
            <person name="Thomas B.C."/>
            <person name="Singh A."/>
            <person name="Wilkins M.J."/>
            <person name="Karaoz U."/>
            <person name="Brodie E.L."/>
            <person name="Williams K.H."/>
            <person name="Hubbard S.S."/>
            <person name="Banfield J.F."/>
        </authorList>
    </citation>
    <scope>NUCLEOTIDE SEQUENCE [LARGE SCALE GENOMIC DNA]</scope>
</reference>
<dbReference type="UniPathway" id="UPA00588">
    <property type="reaction ID" value="UER00649"/>
</dbReference>
<comment type="catalytic activity">
    <reaction evidence="5 7">
        <text>AMP + ATP = 2 ADP</text>
        <dbReference type="Rhea" id="RHEA:12973"/>
        <dbReference type="ChEBI" id="CHEBI:30616"/>
        <dbReference type="ChEBI" id="CHEBI:456215"/>
        <dbReference type="ChEBI" id="CHEBI:456216"/>
        <dbReference type="EC" id="2.7.4.3"/>
    </reaction>
</comment>
<dbReference type="InterPro" id="IPR006259">
    <property type="entry name" value="Adenyl_kin_sub"/>
</dbReference>
<dbReference type="FunFam" id="3.40.50.300:FF:000106">
    <property type="entry name" value="Adenylate kinase mitochondrial"/>
    <property type="match status" value="1"/>
</dbReference>
<dbReference type="Pfam" id="PF00406">
    <property type="entry name" value="ADK"/>
    <property type="match status" value="1"/>
</dbReference>
<keyword evidence="5 7" id="KW-0067">ATP-binding</keyword>
<evidence type="ECO:0000313" key="10">
    <source>
        <dbReference type="Proteomes" id="UP000177575"/>
    </source>
</evidence>
<evidence type="ECO:0000313" key="9">
    <source>
        <dbReference type="EMBL" id="OHA54678.1"/>
    </source>
</evidence>
<comment type="domain">
    <text evidence="5">Consists of three domains, a large central CORE domain and two small peripheral domains, NMPbind and LID, which undergo movements during catalysis. The LID domain closes over the site of phosphoryl transfer upon ATP binding. Assembling and dissambling the active center during each catalytic cycle provides an effective means to prevent ATP hydrolysis. Some bacteria have evolved a zinc-coordinating structure that stabilizes the LID domain.</text>
</comment>
<evidence type="ECO:0000256" key="2">
    <source>
        <dbReference type="ARBA" id="ARBA00022727"/>
    </source>
</evidence>
<feature type="binding site" evidence="5">
    <location>
        <position position="197"/>
    </location>
    <ligand>
        <name>ATP</name>
        <dbReference type="ChEBI" id="CHEBI:30616"/>
    </ligand>
</feature>
<feature type="binding site" evidence="5">
    <location>
        <position position="158"/>
    </location>
    <ligand>
        <name>AMP</name>
        <dbReference type="ChEBI" id="CHEBI:456215"/>
    </ligand>
</feature>
<feature type="binding site" evidence="5">
    <location>
        <position position="34"/>
    </location>
    <ligand>
        <name>AMP</name>
        <dbReference type="ChEBI" id="CHEBI:456215"/>
    </ligand>
</feature>
<dbReference type="InterPro" id="IPR007862">
    <property type="entry name" value="Adenylate_kinase_lid-dom"/>
</dbReference>
<feature type="binding site" evidence="5">
    <location>
        <position position="39"/>
    </location>
    <ligand>
        <name>AMP</name>
        <dbReference type="ChEBI" id="CHEBI:456215"/>
    </ligand>
</feature>
<dbReference type="PRINTS" id="PR00094">
    <property type="entry name" value="ADENYLTKNASE"/>
</dbReference>
<dbReference type="HAMAP" id="MF_00235">
    <property type="entry name" value="Adenylate_kinase_Adk"/>
    <property type="match status" value="1"/>
</dbReference>
<dbReference type="AlphaFoldDB" id="A0A1G2Q276"/>
<keyword evidence="1 5" id="KW-0808">Transferase</keyword>
<dbReference type="GO" id="GO:0044209">
    <property type="term" value="P:AMP salvage"/>
    <property type="evidence" value="ECO:0007669"/>
    <property type="project" value="UniProtKB-UniRule"/>
</dbReference>
<evidence type="ECO:0000259" key="8">
    <source>
        <dbReference type="Pfam" id="PF05191"/>
    </source>
</evidence>
<feature type="binding site" evidence="5">
    <location>
        <position position="148"/>
    </location>
    <ligand>
        <name>Zn(2+)</name>
        <dbReference type="ChEBI" id="CHEBI:29105"/>
        <note>structural</note>
    </ligand>
</feature>
<evidence type="ECO:0000256" key="5">
    <source>
        <dbReference type="HAMAP-Rule" id="MF_00235"/>
    </source>
</evidence>
<evidence type="ECO:0000256" key="3">
    <source>
        <dbReference type="ARBA" id="ARBA00022741"/>
    </source>
</evidence>
<evidence type="ECO:0000256" key="6">
    <source>
        <dbReference type="RuleBase" id="RU003330"/>
    </source>
</evidence>
<organism evidence="9 10">
    <name type="scientific">Candidatus Veblenbacteria bacterium RIFOXYB1_FULL_43_13</name>
    <dbReference type="NCBI Taxonomy" id="1802426"/>
    <lineage>
        <taxon>Bacteria</taxon>
        <taxon>Candidatus Vebleniibacteriota</taxon>
    </lineage>
</organism>
<dbReference type="NCBIfam" id="TIGR01351">
    <property type="entry name" value="adk"/>
    <property type="match status" value="1"/>
</dbReference>
<feature type="binding site" evidence="5">
    <location>
        <position position="151"/>
    </location>
    <ligand>
        <name>Zn(2+)</name>
        <dbReference type="ChEBI" id="CHEBI:29105"/>
        <note>structural</note>
    </ligand>
</feature>
<dbReference type="GO" id="GO:0005524">
    <property type="term" value="F:ATP binding"/>
    <property type="evidence" value="ECO:0007669"/>
    <property type="project" value="UniProtKB-UniRule"/>
</dbReference>
<dbReference type="InterPro" id="IPR000850">
    <property type="entry name" value="Adenylat/UMP-CMP_kin"/>
</dbReference>
<feature type="binding site" evidence="5">
    <location>
        <begin position="134"/>
        <end position="135"/>
    </location>
    <ligand>
        <name>ATP</name>
        <dbReference type="ChEBI" id="CHEBI:30616"/>
    </ligand>
</feature>
<dbReference type="Proteomes" id="UP000177575">
    <property type="component" value="Unassembled WGS sequence"/>
</dbReference>
<name>A0A1G2Q276_9BACT</name>
<keyword evidence="5" id="KW-0963">Cytoplasm</keyword>
<comment type="function">
    <text evidence="5">Catalyzes the reversible transfer of the terminal phosphate group between ATP and AMP. Plays an important role in cellular energy homeostasis and in adenine nucleotide metabolism.</text>
</comment>
<keyword evidence="5" id="KW-0479">Metal-binding</keyword>
<dbReference type="EC" id="2.7.4.3" evidence="5 7"/>
<dbReference type="InterPro" id="IPR033690">
    <property type="entry name" value="Adenylat_kinase_CS"/>
</dbReference>
<dbReference type="CDD" id="cd01428">
    <property type="entry name" value="ADK"/>
    <property type="match status" value="1"/>
</dbReference>
<protein>
    <recommendedName>
        <fullName evidence="5 7">Adenylate kinase</fullName>
        <shortName evidence="5">AK</shortName>
        <ecNumber evidence="5 7">2.7.4.3</ecNumber>
    </recommendedName>
    <alternativeName>
        <fullName evidence="5">ATP-AMP transphosphorylase</fullName>
    </alternativeName>
    <alternativeName>
        <fullName evidence="5">ATP:AMP phosphotransferase</fullName>
    </alternativeName>
    <alternativeName>
        <fullName evidence="5">Adenylate monophosphate kinase</fullName>
    </alternativeName>
</protein>
<feature type="binding site" evidence="5">
    <location>
        <position position="125"/>
    </location>
    <ligand>
        <name>ATP</name>
        <dbReference type="ChEBI" id="CHEBI:30616"/>
    </ligand>
</feature>
<gene>
    <name evidence="5" type="primary">adk</name>
    <name evidence="9" type="ORF">A2388_00930</name>
</gene>
<feature type="binding site" evidence="5">
    <location>
        <begin position="60"/>
        <end position="62"/>
    </location>
    <ligand>
        <name>AMP</name>
        <dbReference type="ChEBI" id="CHEBI:456215"/>
    </ligand>
</feature>
<dbReference type="InterPro" id="IPR027417">
    <property type="entry name" value="P-loop_NTPase"/>
</dbReference>
<proteinExistence type="inferred from homology"/>
<feature type="binding site" evidence="5">
    <location>
        <position position="131"/>
    </location>
    <ligand>
        <name>Zn(2+)</name>
        <dbReference type="ChEBI" id="CHEBI:29105"/>
        <note>structural</note>
    </ligand>
</feature>
<feature type="binding site" evidence="5">
    <location>
        <begin position="88"/>
        <end position="91"/>
    </location>
    <ligand>
        <name>AMP</name>
        <dbReference type="ChEBI" id="CHEBI:456215"/>
    </ligand>
</feature>
<comment type="caution">
    <text evidence="9">The sequence shown here is derived from an EMBL/GenBank/DDBJ whole genome shotgun (WGS) entry which is preliminary data.</text>
</comment>